<dbReference type="EMBL" id="MRBO01000462">
    <property type="protein sequence ID" value="KAB2584203.1"/>
    <property type="molecule type" value="Genomic_DNA"/>
</dbReference>
<gene>
    <name evidence="5" type="ORF">BS297_16700</name>
</gene>
<evidence type="ECO:0000313" key="6">
    <source>
        <dbReference type="Proteomes" id="UP000325576"/>
    </source>
</evidence>
<dbReference type="InterPro" id="IPR042099">
    <property type="entry name" value="ANL_N_sf"/>
</dbReference>
<dbReference type="GO" id="GO:0006631">
    <property type="term" value="P:fatty acid metabolic process"/>
    <property type="evidence" value="ECO:0007669"/>
    <property type="project" value="TreeGrafter"/>
</dbReference>
<name>A0A5N5E2D0_RHOER</name>
<comment type="similarity">
    <text evidence="1">Belongs to the ATP-dependent AMP-binding enzyme family.</text>
</comment>
<dbReference type="Gene3D" id="3.40.50.12780">
    <property type="entry name" value="N-terminal domain of ligase-like"/>
    <property type="match status" value="1"/>
</dbReference>
<dbReference type="Proteomes" id="UP000325576">
    <property type="component" value="Unassembled WGS sequence"/>
</dbReference>
<reference evidence="5 6" key="1">
    <citation type="journal article" date="2017" name="Poromechanics V (2013)">
        <title>Genomic Characterization of the Arsenic-Tolerant Actinobacterium, &lt;i&gt;Rhodococcus erythropolis&lt;/i&gt; S43.</title>
        <authorList>
            <person name="Retamal-Morales G."/>
            <person name="Mehnert M."/>
            <person name="Schwabe R."/>
            <person name="Tischler D."/>
            <person name="Schloemann M."/>
            <person name="Levican G.J."/>
        </authorList>
    </citation>
    <scope>NUCLEOTIDE SEQUENCE [LARGE SCALE GENOMIC DNA]</scope>
    <source>
        <strain evidence="5 6">S43</strain>
    </source>
</reference>
<sequence length="490" mass="52900">MSTDEPTSLPARLQTLALEAPDRLAVTDDHESVTRSELERRTNQLARRFAALGVTAGSMVSIALPNGVRHIESSIAAWKLGAVPQPLSARLPADELSRLLEVANPSLVVGLEPGDGRAWMSASADVSGESAEPLPDMISPAWKAPTSGGSTGSPKLIVSGQEASAEAVLGRADALRLRVGGVMLNTAPMFHNAPNMFSLMALLQGQHVVLMDRFDAERTLHAIDRFGVTWLYVVPTMMGRMLRLPDEIRSAADVSTLETVLHVGAPCPPVVKRGWLDWIGPEKVVELYSGTEAQANCMIDGVNWLTHPGSVGPVLSGEMTIRDEEFRELPSGTVGEVWMRRAPGTPETYRYVGAKSRTHGDWESLGDLGYFDDDKFLYLTDRTSDMILVGGANVYPAEIEAALAEHPAVLTCAAIGLPDEDLGNVVHAIVQVADETGADDLLAHLKDRLAPYKLPRSVEFSETPLRDDAGKVRRGALRDARVQKRNSLDG</sequence>
<feature type="domain" description="AMP-binding enzyme C-terminal" evidence="4">
    <location>
        <begin position="398"/>
        <end position="462"/>
    </location>
</feature>
<dbReference type="InterPro" id="IPR025110">
    <property type="entry name" value="AMP-bd_C"/>
</dbReference>
<feature type="domain" description="AMP-dependent synthetase/ligase" evidence="3">
    <location>
        <begin position="17"/>
        <end position="341"/>
    </location>
</feature>
<dbReference type="Pfam" id="PF00501">
    <property type="entry name" value="AMP-binding"/>
    <property type="match status" value="1"/>
</dbReference>
<accession>A0A5N5E2D0</accession>
<dbReference type="GO" id="GO:0031956">
    <property type="term" value="F:medium-chain fatty acid-CoA ligase activity"/>
    <property type="evidence" value="ECO:0007669"/>
    <property type="project" value="TreeGrafter"/>
</dbReference>
<evidence type="ECO:0000259" key="3">
    <source>
        <dbReference type="Pfam" id="PF00501"/>
    </source>
</evidence>
<organism evidence="5 6">
    <name type="scientific">Rhodococcus erythropolis</name>
    <name type="common">Arthrobacter picolinophilus</name>
    <dbReference type="NCBI Taxonomy" id="1833"/>
    <lineage>
        <taxon>Bacteria</taxon>
        <taxon>Bacillati</taxon>
        <taxon>Actinomycetota</taxon>
        <taxon>Actinomycetes</taxon>
        <taxon>Mycobacteriales</taxon>
        <taxon>Nocardiaceae</taxon>
        <taxon>Rhodococcus</taxon>
        <taxon>Rhodococcus erythropolis group</taxon>
    </lineage>
</organism>
<dbReference type="RefSeq" id="WP_151531569.1">
    <property type="nucleotide sequence ID" value="NZ_JBEXIN010000002.1"/>
</dbReference>
<evidence type="ECO:0000256" key="1">
    <source>
        <dbReference type="ARBA" id="ARBA00006432"/>
    </source>
</evidence>
<keyword evidence="2 5" id="KW-0436">Ligase</keyword>
<dbReference type="PANTHER" id="PTHR43201">
    <property type="entry name" value="ACYL-COA SYNTHETASE"/>
    <property type="match status" value="1"/>
</dbReference>
<dbReference type="InterPro" id="IPR045851">
    <property type="entry name" value="AMP-bd_C_sf"/>
</dbReference>
<dbReference type="SUPFAM" id="SSF56801">
    <property type="entry name" value="Acetyl-CoA synthetase-like"/>
    <property type="match status" value="1"/>
</dbReference>
<dbReference type="InterPro" id="IPR000873">
    <property type="entry name" value="AMP-dep_synth/lig_dom"/>
</dbReference>
<proteinExistence type="inferred from homology"/>
<comment type="caution">
    <text evidence="5">The sequence shown here is derived from an EMBL/GenBank/DDBJ whole genome shotgun (WGS) entry which is preliminary data.</text>
</comment>
<dbReference type="Pfam" id="PF13193">
    <property type="entry name" value="AMP-binding_C"/>
    <property type="match status" value="1"/>
</dbReference>
<protein>
    <submittedName>
        <fullName evidence="5">Acid--CoA ligase</fullName>
    </submittedName>
</protein>
<dbReference type="Gene3D" id="3.30.300.30">
    <property type="match status" value="1"/>
</dbReference>
<evidence type="ECO:0000259" key="4">
    <source>
        <dbReference type="Pfam" id="PF13193"/>
    </source>
</evidence>
<dbReference type="PANTHER" id="PTHR43201:SF5">
    <property type="entry name" value="MEDIUM-CHAIN ACYL-COA LIGASE ACSF2, MITOCHONDRIAL"/>
    <property type="match status" value="1"/>
</dbReference>
<dbReference type="AlphaFoldDB" id="A0A5N5E2D0"/>
<evidence type="ECO:0000256" key="2">
    <source>
        <dbReference type="ARBA" id="ARBA00022598"/>
    </source>
</evidence>
<evidence type="ECO:0000313" key="5">
    <source>
        <dbReference type="EMBL" id="KAB2584203.1"/>
    </source>
</evidence>